<dbReference type="GO" id="GO:0006887">
    <property type="term" value="P:exocytosis"/>
    <property type="evidence" value="ECO:0007669"/>
    <property type="project" value="UniProtKB-KW"/>
</dbReference>
<dbReference type="GO" id="GO:0000145">
    <property type="term" value="C:exocyst"/>
    <property type="evidence" value="ECO:0007669"/>
    <property type="project" value="InterPro"/>
</dbReference>
<dbReference type="GO" id="GO:0005546">
    <property type="term" value="F:phosphatidylinositol-4,5-bisphosphate binding"/>
    <property type="evidence" value="ECO:0007669"/>
    <property type="project" value="InterPro"/>
</dbReference>
<comment type="caution">
    <text evidence="5">The sequence shown here is derived from an EMBL/GenBank/DDBJ whole genome shotgun (WGS) entry which is preliminary data.</text>
</comment>
<keyword evidence="3" id="KW-0268">Exocytosis</keyword>
<dbReference type="GO" id="GO:0015031">
    <property type="term" value="P:protein transport"/>
    <property type="evidence" value="ECO:0007669"/>
    <property type="project" value="UniProtKB-KW"/>
</dbReference>
<evidence type="ECO:0000313" key="6">
    <source>
        <dbReference type="Proteomes" id="UP001141552"/>
    </source>
</evidence>
<dbReference type="AlphaFoldDB" id="A0A9Q0JEY1"/>
<dbReference type="InterPro" id="IPR046364">
    <property type="entry name" value="Exo70_C"/>
</dbReference>
<evidence type="ECO:0000313" key="5">
    <source>
        <dbReference type="EMBL" id="KAJ4840241.1"/>
    </source>
</evidence>
<keyword evidence="3" id="KW-0653">Protein transport</keyword>
<name>A0A9Q0JEY1_9ROSI</name>
<sequence length="181" mass="20525">MEKSIIKEGIFRLGVEKLSSSQINKMDWESLDLRIKTWVEAVKISTSTLFTGERILCDQVFGSSETIRESCFVDISRDEALLLFSFPELVSGKSKKSPPPENMFRALDMYTVISENWANVAWDGACDGIERLDFVWRRRFWTNPARIYRIWEDRSSLGMCGAPVNSGCGWVLQNGGGILGQ</sequence>
<dbReference type="Proteomes" id="UP001141552">
    <property type="component" value="Unassembled WGS sequence"/>
</dbReference>
<protein>
    <recommendedName>
        <fullName evidence="3">Exocyst subunit Exo70 family protein</fullName>
    </recommendedName>
</protein>
<evidence type="ECO:0000256" key="2">
    <source>
        <dbReference type="ARBA" id="ARBA00022448"/>
    </source>
</evidence>
<reference evidence="5" key="1">
    <citation type="submission" date="2022-02" db="EMBL/GenBank/DDBJ databases">
        <authorList>
            <person name="Henning P.M."/>
            <person name="McCubbin A.G."/>
            <person name="Shore J.S."/>
        </authorList>
    </citation>
    <scope>NUCLEOTIDE SEQUENCE</scope>
    <source>
        <strain evidence="5">F60SS</strain>
        <tissue evidence="5">Leaves</tissue>
    </source>
</reference>
<keyword evidence="2 3" id="KW-0813">Transport</keyword>
<dbReference type="SUPFAM" id="SSF74788">
    <property type="entry name" value="Cullin repeat-like"/>
    <property type="match status" value="1"/>
</dbReference>
<gene>
    <name evidence="5" type="ORF">Tsubulata_033900</name>
</gene>
<reference evidence="5" key="2">
    <citation type="journal article" date="2023" name="Plants (Basel)">
        <title>Annotation of the Turnera subulata (Passifloraceae) Draft Genome Reveals the S-Locus Evolved after the Divergence of Turneroideae from Passifloroideae in a Stepwise Manner.</title>
        <authorList>
            <person name="Henning P.M."/>
            <person name="Roalson E.H."/>
            <person name="Mir W."/>
            <person name="McCubbin A.G."/>
            <person name="Shore J.S."/>
        </authorList>
    </citation>
    <scope>NUCLEOTIDE SEQUENCE</scope>
    <source>
        <strain evidence="5">F60SS</strain>
    </source>
</reference>
<dbReference type="PANTHER" id="PTHR12542">
    <property type="entry name" value="EXOCYST COMPLEX PROTEIN EXO70"/>
    <property type="match status" value="1"/>
</dbReference>
<dbReference type="PANTHER" id="PTHR12542:SF38">
    <property type="entry name" value="EXOCYST SUBUNIT EXO70 FAMILY PROTEIN"/>
    <property type="match status" value="1"/>
</dbReference>
<dbReference type="Gene3D" id="1.20.1280.170">
    <property type="entry name" value="Exocyst complex component Exo70"/>
    <property type="match status" value="1"/>
</dbReference>
<comment type="function">
    <text evidence="3">Component of the exocyst complex.</text>
</comment>
<feature type="domain" description="Exocyst complex subunit Exo70 C-terminal" evidence="4">
    <location>
        <begin position="36"/>
        <end position="119"/>
    </location>
</feature>
<accession>A0A9Q0JEY1</accession>
<keyword evidence="6" id="KW-1185">Reference proteome</keyword>
<organism evidence="5 6">
    <name type="scientific">Turnera subulata</name>
    <dbReference type="NCBI Taxonomy" id="218843"/>
    <lineage>
        <taxon>Eukaryota</taxon>
        <taxon>Viridiplantae</taxon>
        <taxon>Streptophyta</taxon>
        <taxon>Embryophyta</taxon>
        <taxon>Tracheophyta</taxon>
        <taxon>Spermatophyta</taxon>
        <taxon>Magnoliopsida</taxon>
        <taxon>eudicotyledons</taxon>
        <taxon>Gunneridae</taxon>
        <taxon>Pentapetalae</taxon>
        <taxon>rosids</taxon>
        <taxon>fabids</taxon>
        <taxon>Malpighiales</taxon>
        <taxon>Passifloraceae</taxon>
        <taxon>Turnera</taxon>
    </lineage>
</organism>
<evidence type="ECO:0000259" key="4">
    <source>
        <dbReference type="Pfam" id="PF03081"/>
    </source>
</evidence>
<evidence type="ECO:0000256" key="3">
    <source>
        <dbReference type="RuleBase" id="RU365026"/>
    </source>
</evidence>
<dbReference type="OrthoDB" id="1677316at2759"/>
<evidence type="ECO:0000256" key="1">
    <source>
        <dbReference type="ARBA" id="ARBA00006756"/>
    </source>
</evidence>
<proteinExistence type="inferred from homology"/>
<dbReference type="InterPro" id="IPR016159">
    <property type="entry name" value="Cullin_repeat-like_dom_sf"/>
</dbReference>
<dbReference type="Pfam" id="PF03081">
    <property type="entry name" value="Exo70_C"/>
    <property type="match status" value="1"/>
</dbReference>
<dbReference type="InterPro" id="IPR004140">
    <property type="entry name" value="Exo70"/>
</dbReference>
<dbReference type="EMBL" id="JAKUCV010003089">
    <property type="protein sequence ID" value="KAJ4840241.1"/>
    <property type="molecule type" value="Genomic_DNA"/>
</dbReference>
<comment type="similarity">
    <text evidence="1 3">Belongs to the EXO70 family.</text>
</comment>